<reference evidence="5 6" key="1">
    <citation type="submission" date="2022-12" db="EMBL/GenBank/DDBJ databases">
        <title>Chromosome-level genome of Tegillarca granosa.</title>
        <authorList>
            <person name="Kim J."/>
        </authorList>
    </citation>
    <scope>NUCLEOTIDE SEQUENCE [LARGE SCALE GENOMIC DNA]</scope>
    <source>
        <strain evidence="5">Teg-2019</strain>
        <tissue evidence="5">Adductor muscle</tissue>
    </source>
</reference>
<evidence type="ECO:0008006" key="7">
    <source>
        <dbReference type="Google" id="ProtNLM"/>
    </source>
</evidence>
<protein>
    <recommendedName>
        <fullName evidence="7">Claudin</fullName>
    </recommendedName>
</protein>
<evidence type="ECO:0000313" key="6">
    <source>
        <dbReference type="Proteomes" id="UP001217089"/>
    </source>
</evidence>
<evidence type="ECO:0000313" key="5">
    <source>
        <dbReference type="EMBL" id="KAJ8319236.1"/>
    </source>
</evidence>
<dbReference type="InterPro" id="IPR051072">
    <property type="entry name" value="CACNG_subunit"/>
</dbReference>
<name>A0ABQ9FPM6_TEGGR</name>
<evidence type="ECO:0000256" key="1">
    <source>
        <dbReference type="ARBA" id="ARBA00004141"/>
    </source>
</evidence>
<keyword evidence="4" id="KW-0472">Membrane</keyword>
<keyword evidence="2" id="KW-0812">Transmembrane</keyword>
<dbReference type="InterPro" id="IPR004031">
    <property type="entry name" value="PMP22/EMP/MP20/Claudin"/>
</dbReference>
<dbReference type="PANTHER" id="PTHR12107">
    <property type="entry name" value="VOLTAGE-DEPENDENT CALCIUM CHANNEL GAMMA SUBUNIT"/>
    <property type="match status" value="1"/>
</dbReference>
<evidence type="ECO:0000256" key="4">
    <source>
        <dbReference type="ARBA" id="ARBA00023136"/>
    </source>
</evidence>
<evidence type="ECO:0000256" key="2">
    <source>
        <dbReference type="ARBA" id="ARBA00022692"/>
    </source>
</evidence>
<accession>A0ABQ9FPM6</accession>
<keyword evidence="6" id="KW-1185">Reference proteome</keyword>
<comment type="caution">
    <text evidence="5">The sequence shown here is derived from an EMBL/GenBank/DDBJ whole genome shotgun (WGS) entry which is preliminary data.</text>
</comment>
<gene>
    <name evidence="5" type="ORF">KUTeg_004327</name>
</gene>
<evidence type="ECO:0000256" key="3">
    <source>
        <dbReference type="ARBA" id="ARBA00022989"/>
    </source>
</evidence>
<comment type="subcellular location">
    <subcellularLocation>
        <location evidence="1">Membrane</location>
        <topology evidence="1">Multi-pass membrane protein</topology>
    </subcellularLocation>
</comment>
<keyword evidence="3" id="KW-1133">Transmembrane helix</keyword>
<sequence>MDCCNRKRILMIMTSACACAAFGLLSIAVATDYWLFTKDRQDIGNNVTHKYFWSGLWRKCIVDDCKIILMHKDM</sequence>
<proteinExistence type="predicted"/>
<dbReference type="Proteomes" id="UP001217089">
    <property type="component" value="Unassembled WGS sequence"/>
</dbReference>
<dbReference type="PROSITE" id="PS51257">
    <property type="entry name" value="PROKAR_LIPOPROTEIN"/>
    <property type="match status" value="1"/>
</dbReference>
<organism evidence="5 6">
    <name type="scientific">Tegillarca granosa</name>
    <name type="common">Malaysian cockle</name>
    <name type="synonym">Anadara granosa</name>
    <dbReference type="NCBI Taxonomy" id="220873"/>
    <lineage>
        <taxon>Eukaryota</taxon>
        <taxon>Metazoa</taxon>
        <taxon>Spiralia</taxon>
        <taxon>Lophotrochozoa</taxon>
        <taxon>Mollusca</taxon>
        <taxon>Bivalvia</taxon>
        <taxon>Autobranchia</taxon>
        <taxon>Pteriomorphia</taxon>
        <taxon>Arcoida</taxon>
        <taxon>Arcoidea</taxon>
        <taxon>Arcidae</taxon>
        <taxon>Tegillarca</taxon>
    </lineage>
</organism>
<dbReference type="PANTHER" id="PTHR12107:SF0">
    <property type="entry name" value="STARGAZIN (MAMMALIAN CALCIUM CHANNEL) HOMOLOG"/>
    <property type="match status" value="1"/>
</dbReference>
<dbReference type="Pfam" id="PF00822">
    <property type="entry name" value="PMP22_Claudin"/>
    <property type="match status" value="1"/>
</dbReference>
<dbReference type="Gene3D" id="1.20.140.150">
    <property type="match status" value="1"/>
</dbReference>
<dbReference type="EMBL" id="JARBDR010000214">
    <property type="protein sequence ID" value="KAJ8319236.1"/>
    <property type="molecule type" value="Genomic_DNA"/>
</dbReference>